<dbReference type="NCBIfam" id="TIGR02087">
    <property type="entry name" value="LEUD_arch"/>
    <property type="match status" value="1"/>
</dbReference>
<dbReference type="STRING" id="263820.PTO1465"/>
<dbReference type="EC" id="4.2.1.33" evidence="4"/>
<dbReference type="EMBL" id="AE017261">
    <property type="protein sequence ID" value="AAT44050.1"/>
    <property type="molecule type" value="Genomic_DNA"/>
</dbReference>
<dbReference type="eggNOG" id="arCOG02230">
    <property type="taxonomic scope" value="Archaea"/>
</dbReference>
<evidence type="ECO:0000256" key="1">
    <source>
        <dbReference type="ARBA" id="ARBA00009869"/>
    </source>
</evidence>
<dbReference type="InterPro" id="IPR015928">
    <property type="entry name" value="Aconitase/3IPM_dehydase_swvl"/>
</dbReference>
<proteinExistence type="inferred from homology"/>
<keyword evidence="2 4" id="KW-0456">Lyase</keyword>
<dbReference type="Gene3D" id="3.20.19.10">
    <property type="entry name" value="Aconitase, domain 4"/>
    <property type="match status" value="1"/>
</dbReference>
<dbReference type="EMBL" id="FWYE01000002">
    <property type="protein sequence ID" value="SMD30879.1"/>
    <property type="molecule type" value="Genomic_DNA"/>
</dbReference>
<dbReference type="Proteomes" id="UP000192315">
    <property type="component" value="Unassembled WGS sequence"/>
</dbReference>
<dbReference type="HOGENOM" id="CLU_081378_1_1_2"/>
<keyword evidence="7" id="KW-1185">Reference proteome</keyword>
<dbReference type="SUPFAM" id="SSF52016">
    <property type="entry name" value="LeuD/IlvD-like"/>
    <property type="match status" value="1"/>
</dbReference>
<dbReference type="InParanoid" id="Q6KZ02"/>
<dbReference type="Pfam" id="PF00694">
    <property type="entry name" value="Aconitase_C"/>
    <property type="match status" value="1"/>
</dbReference>
<evidence type="ECO:0000313" key="6">
    <source>
        <dbReference type="Proteomes" id="UP000000438"/>
    </source>
</evidence>
<evidence type="ECO:0000313" key="7">
    <source>
        <dbReference type="Proteomes" id="UP000192315"/>
    </source>
</evidence>
<dbReference type="AlphaFoldDB" id="Q6KZ02"/>
<evidence type="ECO:0000313" key="4">
    <source>
        <dbReference type="EMBL" id="AAT44050.1"/>
    </source>
</evidence>
<evidence type="ECO:0000256" key="2">
    <source>
        <dbReference type="ARBA" id="ARBA00023239"/>
    </source>
</evidence>
<accession>A0A8G2FWR4</accession>
<dbReference type="PaxDb" id="263820-PTO1465"/>
<reference evidence="4 6" key="1">
    <citation type="journal article" date="2004" name="Proc. Natl. Acad. Sci. U.S.A.">
        <title>Genome sequence of Picrophilus torridus and its implications for life around pH 0.</title>
        <authorList>
            <person name="Futterer O."/>
            <person name="Angelov A."/>
            <person name="Liesegang H."/>
            <person name="Gottschalk G."/>
            <person name="Schleper C."/>
            <person name="Schepers B."/>
            <person name="Dock C."/>
            <person name="Antranikian G."/>
            <person name="Liebl W."/>
        </authorList>
    </citation>
    <scope>NUCLEOTIDE SEQUENCE [LARGE SCALE GENOMIC DNA]</scope>
    <source>
        <strain evidence="6">ATCC 700027 / DSM 9790 / JCM 10055 / NBRC 100828</strain>
        <strain evidence="4">DSM 9790</strain>
    </source>
</reference>
<dbReference type="KEGG" id="pto:PTO1465"/>
<name>Q6KZ02_PICTO</name>
<protein>
    <submittedName>
        <fullName evidence="4">3-isopropylmalate dehydratase</fullName>
        <ecNumber evidence="4">4.2.1.33</ecNumber>
    </submittedName>
    <submittedName>
        <fullName evidence="5">3-isopropylmalate/(R)-2-methylmalate dehydratase small subunit</fullName>
    </submittedName>
</protein>
<dbReference type="RefSeq" id="WP_011178266.1">
    <property type="nucleotide sequence ID" value="NC_005877.1"/>
</dbReference>
<reference evidence="4" key="2">
    <citation type="submission" date="2004-02" db="EMBL/GenBank/DDBJ databases">
        <authorList>
            <person name="Fuetterer O."/>
            <person name="Angelov A."/>
            <person name="Liesegang H."/>
            <person name="Gottschalk G."/>
            <person name="Schleper C."/>
            <person name="Schepers B."/>
            <person name="Dock C."/>
            <person name="Antranikian G."/>
            <person name="Liebl W."/>
        </authorList>
    </citation>
    <scope>NUCLEOTIDE SEQUENCE</scope>
    <source>
        <strain evidence="4">DSM 9790</strain>
    </source>
</reference>
<dbReference type="InterPro" id="IPR050075">
    <property type="entry name" value="LeuD"/>
</dbReference>
<dbReference type="GO" id="GO:0003861">
    <property type="term" value="F:3-isopropylmalate dehydratase activity"/>
    <property type="evidence" value="ECO:0007669"/>
    <property type="project" value="UniProtKB-EC"/>
</dbReference>
<feature type="domain" description="Aconitase A/isopropylmalate dehydratase small subunit swivel" evidence="3">
    <location>
        <begin position="50"/>
        <end position="102"/>
    </location>
</feature>
<accession>Q6KZ02</accession>
<dbReference type="PATRIC" id="fig|263820.9.peg.1521"/>
<dbReference type="GeneID" id="2845190"/>
<dbReference type="Proteomes" id="UP000000438">
    <property type="component" value="Chromosome"/>
</dbReference>
<evidence type="ECO:0000259" key="3">
    <source>
        <dbReference type="Pfam" id="PF00694"/>
    </source>
</evidence>
<dbReference type="InterPro" id="IPR011827">
    <property type="entry name" value="LeuD_type2/HacB/DmdB"/>
</dbReference>
<dbReference type="PANTHER" id="PTHR43345:SF2">
    <property type="entry name" value="3-ISOPROPYLMALATE DEHYDRATASE SMALL SUBUNIT 1"/>
    <property type="match status" value="1"/>
</dbReference>
<comment type="similarity">
    <text evidence="1">Belongs to the LeuD family. LeuD type 2 subfamily.</text>
</comment>
<dbReference type="InterPro" id="IPR000573">
    <property type="entry name" value="AconitaseA/IPMdHydase_ssu_swvl"/>
</dbReference>
<organism evidence="4 6">
    <name type="scientific">Picrophilus torridus (strain ATCC 700027 / DSM 9790 / JCM 10055 / NBRC 100828 / KAW 2/3)</name>
    <dbReference type="NCBI Taxonomy" id="1122961"/>
    <lineage>
        <taxon>Archaea</taxon>
        <taxon>Methanobacteriati</taxon>
        <taxon>Thermoplasmatota</taxon>
        <taxon>Thermoplasmata</taxon>
        <taxon>Thermoplasmatales</taxon>
        <taxon>Picrophilaceae</taxon>
        <taxon>Picrophilus</taxon>
    </lineage>
</organism>
<reference evidence="5 7" key="3">
    <citation type="submission" date="2017-04" db="EMBL/GenBank/DDBJ databases">
        <authorList>
            <person name="Varghese N."/>
            <person name="Submissions S."/>
        </authorList>
    </citation>
    <scope>NUCLEOTIDE SEQUENCE [LARGE SCALE GENOMIC DNA]</scope>
    <source>
        <strain evidence="5 7">DSM 9789</strain>
    </source>
</reference>
<dbReference type="OrthoDB" id="6505at2157"/>
<gene>
    <name evidence="4" type="ordered locus">PTO1465</name>
    <name evidence="5" type="ORF">SAMN02745355_0795</name>
</gene>
<sequence length="165" mass="17772">MIKGRVWKFGDDINTDLMYPQICYTMSDDKKPLYTMSANRPGWSSMVKNGDIIIAGKNFGTGSSRPAADNLKALGISAVIAESVNGLFFRNSVNSGLLCIQCPGILNIADEPDIITIDIKNSLIINEAKNKSIKFRAIPESLMEIINAGGIINLLKGKGLLGGPL</sequence>
<dbReference type="PANTHER" id="PTHR43345">
    <property type="entry name" value="3-ISOPROPYLMALATE DEHYDRATASE SMALL SUBUNIT 2-RELATED-RELATED"/>
    <property type="match status" value="1"/>
</dbReference>
<evidence type="ECO:0000313" key="5">
    <source>
        <dbReference type="EMBL" id="SMD30879.1"/>
    </source>
</evidence>